<comment type="caution">
    <text evidence="3">Lacks conserved residue(s) required for the propagation of feature annotation.</text>
</comment>
<feature type="domain" description="VWFD" evidence="6">
    <location>
        <begin position="2733"/>
        <end position="2899"/>
    </location>
</feature>
<dbReference type="Gene3D" id="1.20.120.20">
    <property type="entry name" value="Apolipoprotein"/>
    <property type="match status" value="1"/>
</dbReference>
<dbReference type="InterPro" id="IPR015819">
    <property type="entry name" value="Lipid_transp_b-sht_shell"/>
</dbReference>
<keyword evidence="8" id="KW-1185">Reference proteome</keyword>
<evidence type="ECO:0000256" key="3">
    <source>
        <dbReference type="PROSITE-ProRule" id="PRU00557"/>
    </source>
</evidence>
<dbReference type="InterPro" id="IPR001846">
    <property type="entry name" value="VWF_type-D"/>
</dbReference>
<evidence type="ECO:0000259" key="5">
    <source>
        <dbReference type="PROSITE" id="PS51211"/>
    </source>
</evidence>
<dbReference type="SMART" id="SM01169">
    <property type="entry name" value="DUF1943"/>
    <property type="match status" value="1"/>
</dbReference>
<dbReference type="Gene3D" id="2.20.50.20">
    <property type="entry name" value="Lipovitellin. Chain A, domain 3"/>
    <property type="match status" value="1"/>
</dbReference>
<dbReference type="PANTHER" id="PTHR23345:SF36">
    <property type="entry name" value="APOLIPOPHORINS"/>
    <property type="match status" value="1"/>
</dbReference>
<evidence type="ECO:0000256" key="2">
    <source>
        <dbReference type="ARBA" id="ARBA00023180"/>
    </source>
</evidence>
<dbReference type="Proteomes" id="UP001314205">
    <property type="component" value="Unassembled WGS sequence"/>
</dbReference>
<evidence type="ECO:0000313" key="7">
    <source>
        <dbReference type="EMBL" id="CAK1595338.1"/>
    </source>
</evidence>
<protein>
    <recommendedName>
        <fullName evidence="9">Apolipophorin</fullName>
    </recommendedName>
</protein>
<dbReference type="SUPFAM" id="SSF48371">
    <property type="entry name" value="ARM repeat"/>
    <property type="match status" value="1"/>
</dbReference>
<comment type="caution">
    <text evidence="7">The sequence shown here is derived from an EMBL/GenBank/DDBJ whole genome shotgun (WGS) entry which is preliminary data.</text>
</comment>
<dbReference type="InterPro" id="IPR015816">
    <property type="entry name" value="Vitellinogen_b-sht_N"/>
</dbReference>
<dbReference type="SUPFAM" id="SSF48431">
    <property type="entry name" value="Lipovitellin-phosvitin complex, superhelical domain"/>
    <property type="match status" value="1"/>
</dbReference>
<dbReference type="InterPro" id="IPR011030">
    <property type="entry name" value="Lipovitellin_superhlx_dom"/>
</dbReference>
<organism evidence="7 8">
    <name type="scientific">Parnassius mnemosyne</name>
    <name type="common">clouded apollo</name>
    <dbReference type="NCBI Taxonomy" id="213953"/>
    <lineage>
        <taxon>Eukaryota</taxon>
        <taxon>Metazoa</taxon>
        <taxon>Ecdysozoa</taxon>
        <taxon>Arthropoda</taxon>
        <taxon>Hexapoda</taxon>
        <taxon>Insecta</taxon>
        <taxon>Pterygota</taxon>
        <taxon>Neoptera</taxon>
        <taxon>Endopterygota</taxon>
        <taxon>Lepidoptera</taxon>
        <taxon>Glossata</taxon>
        <taxon>Ditrysia</taxon>
        <taxon>Papilionoidea</taxon>
        <taxon>Papilionidae</taxon>
        <taxon>Parnassiinae</taxon>
        <taxon>Parnassini</taxon>
        <taxon>Parnassius</taxon>
        <taxon>Driopa</taxon>
    </lineage>
</organism>
<dbReference type="Pfam" id="PF00094">
    <property type="entry name" value="VWD"/>
    <property type="match status" value="1"/>
</dbReference>
<dbReference type="InterPro" id="IPR050733">
    <property type="entry name" value="Vitellogenin/Apolipophorin"/>
</dbReference>
<sequence>MGTPRISFTTLSAFLILAVLWKPAYTDKCSLACQGSPSSPTFLNGHTYNYGVDGIVAIYVTGVEKQETNVKLFGQVSVTALGNCALALKVNVLTIAGPDGKKHPTPAGIDKVVRFSLQDGRVGPEICAEEGDTRRSLNIKRAIISLLQTEQKPSTQTDVFGTCFTEVSSSQEGSATLVHRSRDLSRCAHREQGRNDFLTAVYNPTAEIKDTQVLQSTLNVESKVNNGVPEKVSATEQYLYKPFSVGEIGARAVVNNRLTLLGTTQGDANQGDCPESRTIIFENPHGAVSETSNLKNVLAVLKDTAKSLSVEASSKSAGKFAQLIRVMRNTNKDDLMKLYSQVKGNSLEKRVFLDGLLRAGTGYSIEASIQILKGKQLSELEEKLVFLSLGNARHVNDEAVKAAATILDRSNLPKEVYLGVGALAGAYCRDHNCHTTKSEGIVALSKKLASKMQNCKPRNKVEEDYVVAVLKGIRNIKHLENNIIDKLVHCAADDSVKARVRVAALEAFLADPCSAKIKTTALDLMKKRNLDSEIRIKAYLAVIGCPCGKSANEIKNLLDSEPVHQVGRFITTSLRNIRSSSNPDKRLAKLHYGQIGTPSKFNIDDRKYSFNREASFNVDALGAGGNLEQTVIYSQDSFLPRSASLNLTAEVFGHNLNILEIGGRQGNLDRVIEHFLGPKGFLRTQKPQEIYDKLVERMEKSKQKVEKGLGRRRRSIKTEVDNFDKKIKTESVPYNDELDLDIYLKLFGTDAVFLSLGDDKGFNFDNLLDQLISILHNGMNKVKNFQNEFRGHLLFLDAELAYPTSTGLTLKLDLVGAATGRVDIGTNVDIRQCLRNPENAKVDIKLIPSTDIEIAGVMMVDADAIGAGLKVVTNLHSSTGGHLIAKMIENGQGFDIQFGLPVEKQEILVASNELVYFYAEKGQMEVVTPVKVDANTKEYKGCFDQLSDVIGLTLCGEVSIPFSVSGPEAQSSISKFMARYPITGPAKVKLILEKNNLRGYHIKGVLRRDYRAEKYGIELLFDAEGCKTGRIQFNADAVVSDEEKSVKLSLDSPFKVLAGEVALYTKSNREYALQAKAKIDAAEYYGRLGFDVHREGSNSIYKPVLEYQVPNNNGKQVVKIDGQITHDMKQNQISWNLRNINAPFIQSNDPLDLNGYYKSLNNGFDLDVKGKMGQHTLLLLASMNNADFKLEFQNSLNPYINFKVNGHFENANGIVHNDFDLWYSGDLRNSQNRVTFNQFYKRHDDEKGFTIISKNKFEIHCLPLRAKAEMQMDGGRVNIELEGQYIDKKAELELEARTFIKKAGDYSYKLKAEFDRQGLEAFAKRDIISADKSNFENYIVIKGIGKYELSGVVLHKNKANDMNIGAIGHLKVSGGGKNEDIKFDFGVIENANLYSSHAKLSSNKGDFLDYLLKINRGANASGQLKFILKDAISANGQFKVTDNDGKGNGMIIVDFQKTQRKIKGDVKFVVKEPVYNAEIDVFLNYEKDNNDKLHVSTNNKYTNSKLDSKNKIEYAGKKFEINVLQDGSLLGDYKTHSNVEVVLPTERCLNLKFNRDITDKDNTLNGHAELSLSDAEKRGGPASIIAYKGKLINTNYDKETLDYEGQIELKLRNGKQLLNSFTFKNIPLGDDKFKFDVKIDVNGNLIPKPATLTASSTYSDNDLFDDKYRLKAYYGENVGVELVGDWTFKTEGGVKKYVDDSSLSLRLPFEQAHDIKWISTVQFIYPEDKGFAEFTVSESVLLNADTYKIDVNGKVGVESGNAEAKLLVPHHDPFVMQGNYEVSTNGDFKSIKADAQARYGKMRRDVKLVVKAAPREFDAVIIANAPDAEKLKKLEFKIDSKNSAPNTYNNILTIQADDRVYKTESIVVYSKSQPLFDLKYTSPSTSKPSRLYVRGDTISPSQGKFEIKLENIKNVDLDATCEGNVEKENIYLKAQANSAYFGLKNYKIDISSKDAGNGKRLEFHAVNDNKNLISGSTSFISKQEGSKTIIEGSGSVKVKDDQKPANFKYIRTILSDGSETFLNLAIGERSYVAESRMTELEYKTSYLYCEEKKQCANIDLHSKINVIKPGHIEHLVNVDFDLRKLGFAPEFGLQISNEMSELMLPKYSLDLHVNKNDKKYHLHVYCKPENGLIPAGLTVTIPSRVLAFESQVRYTPNAVLFFPIHGEVALYPDKNKPQQKTAARMTLSAATSDSRSSALADFALSHPKLGEEMTLKVNAKIDRPRDNTLDIETSAVLSHNCFGGKRESKIKLDVNPTHVRLLVNTPLVKVLELEGSVVVNDKLQQGDMVFNLLEGKPVQVHAVAKDYQYYEFTSGYSDDKERMLSIVGHLQPEKRVDIAVDILLPGHKKNIVHGALFLQDNLVKSDYGLSKENFNYFINALKNDLNNLKTRIKDLGDKNSEEFKRMMDRIQPTYKRLEQSYKDDLEKIVHEVTNDETLKEISEALHYVTHFLAKVIDDILKVTKPMMDKITDAIGNIAEKIKEMYVKQLEPQIKEMYENVSAIIGEFFEGLIDMAAHFSALIMDFFERHKPEIEELTNTLTEIFKDLTRLLVAQLKEWRVKAMQIIKDISEQISDLPIINVLKEKWQEIAIPEQALGLLNEAHNAIRQILPTEETKQFADELFRYISKKLQQQKVDEAAALRVLYEKFSMAVTSMVQFIRTNLNDMGISTIPNFNFFSLSPSFGPISTPTFGGSASFSFINQLLQGDVPDPIAFIRAYRPRSINPFDEMPAKLRAVVVNGQHIFTFDGRHLTFPGTCRYVLAHDYVDRNFTLIIQLQNGAPKAITLEDKNGVTIEIKENGQVALNGANHGYPVIEKDSFAFRQTNGNLGLGSLYGVMVFCYGKLQVCYIEVNGFYLGKLRGLLGDGNNEPYDDFRMPNGKISTSESDFGNAYRLSGSCAAAKTPEHSHHQLHHMSLPPACEMVFGGSSPLRPLSLAMDIAPFRQACIHAASGESAQAIHQACDLGRGYAALALTGMLPAVMPARCVSCTDSDKEREVGDTYELKLPAKQADIVVVVETTVGNEKTFKELVVPLVSQLVDNLKSKRIGDIKVYLVGITAKYPHPIVYDSDLKLKTAKVQFDDESRYDRIETVSTGIDKIDTFEGTVIHMVEYIRRTLGITNVMGGYKGLIDLPLRPGAVKHTISVVSDHCQRQDLVLSALRSLVYGTIYKQNAHTHSIIAKTPELSNADAKLKEAAGYTKQSILMCGDKKMKDMEALRATFGTQDECINFVQSVDGFVFSSTNYEEMNPGMQKQFLQTAAGAISKEMLREVLVQECTCTYVNPFTVRSMCINKERKEAARRRK</sequence>
<evidence type="ECO:0000313" key="8">
    <source>
        <dbReference type="Proteomes" id="UP001314205"/>
    </source>
</evidence>
<keyword evidence="1 4" id="KW-0732">Signal</keyword>
<dbReference type="SUPFAM" id="SSF56968">
    <property type="entry name" value="Lipovitellin-phosvitin complex, beta-sheet shell regions"/>
    <property type="match status" value="2"/>
</dbReference>
<dbReference type="EMBL" id="CAVLGL010000092">
    <property type="protein sequence ID" value="CAK1595338.1"/>
    <property type="molecule type" value="Genomic_DNA"/>
</dbReference>
<evidence type="ECO:0000256" key="4">
    <source>
        <dbReference type="SAM" id="SignalP"/>
    </source>
</evidence>
<dbReference type="PROSITE" id="PS51211">
    <property type="entry name" value="VITELLOGENIN"/>
    <property type="match status" value="1"/>
</dbReference>
<dbReference type="Pfam" id="PF09172">
    <property type="entry name" value="Vit_open_b-sht"/>
    <property type="match status" value="1"/>
</dbReference>
<name>A0AAV1LK31_9NEOP</name>
<evidence type="ECO:0000256" key="1">
    <source>
        <dbReference type="ARBA" id="ARBA00022729"/>
    </source>
</evidence>
<feature type="signal peptide" evidence="4">
    <location>
        <begin position="1"/>
        <end position="26"/>
    </location>
</feature>
<evidence type="ECO:0000259" key="6">
    <source>
        <dbReference type="PROSITE" id="PS51233"/>
    </source>
</evidence>
<feature type="chain" id="PRO_5043505678" description="Apolipophorin" evidence="4">
    <location>
        <begin position="27"/>
        <end position="3302"/>
    </location>
</feature>
<dbReference type="InterPro" id="IPR016024">
    <property type="entry name" value="ARM-type_fold"/>
</dbReference>
<dbReference type="Pfam" id="PF01347">
    <property type="entry name" value="Vitellogenin_N"/>
    <property type="match status" value="1"/>
</dbReference>
<feature type="domain" description="Vitellogenin" evidence="5">
    <location>
        <begin position="42"/>
        <end position="643"/>
    </location>
</feature>
<dbReference type="SMART" id="SM00216">
    <property type="entry name" value="VWD"/>
    <property type="match status" value="1"/>
</dbReference>
<dbReference type="InterPro" id="IPR015817">
    <property type="entry name" value="Vitellinogen_open_b-sht_sub1"/>
</dbReference>
<accession>A0AAV1LK31</accession>
<evidence type="ECO:0008006" key="9">
    <source>
        <dbReference type="Google" id="ProtNLM"/>
    </source>
</evidence>
<dbReference type="Gene3D" id="2.30.230.10">
    <property type="entry name" value="Lipovitellin, beta-sheet shell regions, chain A"/>
    <property type="match status" value="1"/>
</dbReference>
<gene>
    <name evidence="7" type="ORF">PARMNEM_LOCUS14835</name>
</gene>
<dbReference type="GO" id="GO:0005319">
    <property type="term" value="F:lipid transporter activity"/>
    <property type="evidence" value="ECO:0007669"/>
    <property type="project" value="InterPro"/>
</dbReference>
<dbReference type="Gene3D" id="1.25.10.20">
    <property type="entry name" value="Vitellinogen, superhelical"/>
    <property type="match status" value="1"/>
</dbReference>
<dbReference type="InterPro" id="IPR001747">
    <property type="entry name" value="Vitellogenin_N"/>
</dbReference>
<proteinExistence type="predicted"/>
<dbReference type="SMART" id="SM00638">
    <property type="entry name" value="LPD_N"/>
    <property type="match status" value="1"/>
</dbReference>
<keyword evidence="2" id="KW-0325">Glycoprotein</keyword>
<dbReference type="InterPro" id="IPR015255">
    <property type="entry name" value="Vitellinogen_open_b-sht"/>
</dbReference>
<dbReference type="Gene3D" id="2.20.80.10">
    <property type="entry name" value="Lipovitellin-phosvitin complex, chain A, domain 4"/>
    <property type="match status" value="1"/>
</dbReference>
<reference evidence="7 8" key="1">
    <citation type="submission" date="2023-11" db="EMBL/GenBank/DDBJ databases">
        <authorList>
            <person name="Hedman E."/>
            <person name="Englund M."/>
            <person name="Stromberg M."/>
            <person name="Nyberg Akerstrom W."/>
            <person name="Nylinder S."/>
            <person name="Jareborg N."/>
            <person name="Kallberg Y."/>
            <person name="Kronander E."/>
        </authorList>
    </citation>
    <scope>NUCLEOTIDE SEQUENCE [LARGE SCALE GENOMIC DNA]</scope>
</reference>
<dbReference type="PROSITE" id="PS51233">
    <property type="entry name" value="VWFD"/>
    <property type="match status" value="1"/>
</dbReference>
<dbReference type="PANTHER" id="PTHR23345">
    <property type="entry name" value="VITELLOGENIN-RELATED"/>
    <property type="match status" value="1"/>
</dbReference>